<evidence type="ECO:0000313" key="1">
    <source>
        <dbReference type="EMBL" id="GAG75805.1"/>
    </source>
</evidence>
<protein>
    <submittedName>
        <fullName evidence="1">Uncharacterized protein</fullName>
    </submittedName>
</protein>
<feature type="non-terminal residue" evidence="1">
    <location>
        <position position="1"/>
    </location>
</feature>
<proteinExistence type="predicted"/>
<reference evidence="1" key="1">
    <citation type="journal article" date="2014" name="Front. Microbiol.">
        <title>High frequency of phylogenetically diverse reductive dehalogenase-homologous genes in deep subseafloor sedimentary metagenomes.</title>
        <authorList>
            <person name="Kawai M."/>
            <person name="Futagami T."/>
            <person name="Toyoda A."/>
            <person name="Takaki Y."/>
            <person name="Nishi S."/>
            <person name="Hori S."/>
            <person name="Arai W."/>
            <person name="Tsubouchi T."/>
            <person name="Morono Y."/>
            <person name="Uchiyama I."/>
            <person name="Ito T."/>
            <person name="Fujiyama A."/>
            <person name="Inagaki F."/>
            <person name="Takami H."/>
        </authorList>
    </citation>
    <scope>NUCLEOTIDE SEQUENCE</scope>
    <source>
        <strain evidence="1">Expedition CK06-06</strain>
    </source>
</reference>
<dbReference type="EMBL" id="BART01014611">
    <property type="protein sequence ID" value="GAG75805.1"/>
    <property type="molecule type" value="Genomic_DNA"/>
</dbReference>
<sequence length="30" mass="3039">TTGADAAACLIGKKYGSHSLKKGSMTKLEA</sequence>
<dbReference type="AlphaFoldDB" id="X1A135"/>
<gene>
    <name evidence="1" type="ORF">S01H4_28999</name>
</gene>
<comment type="caution">
    <text evidence="1">The sequence shown here is derived from an EMBL/GenBank/DDBJ whole genome shotgun (WGS) entry which is preliminary data.</text>
</comment>
<name>X1A135_9ZZZZ</name>
<organism evidence="1">
    <name type="scientific">marine sediment metagenome</name>
    <dbReference type="NCBI Taxonomy" id="412755"/>
    <lineage>
        <taxon>unclassified sequences</taxon>
        <taxon>metagenomes</taxon>
        <taxon>ecological metagenomes</taxon>
    </lineage>
</organism>
<accession>X1A135</accession>